<evidence type="ECO:0000313" key="5">
    <source>
        <dbReference type="EMBL" id="PNI18354.1"/>
    </source>
</evidence>
<dbReference type="Pfam" id="PF00076">
    <property type="entry name" value="RRM_1"/>
    <property type="match status" value="1"/>
</dbReference>
<sequence>GLRLQSKTIKVSYARPSSEVIKDANLYISGLPRTMTQKDVEDMFSRFGRIINSRVLVDQTTESQILRKSQNRGALPGFDTKEGPCSVAREQSASWDQNAFLEKEAFQVSLGQHLLMEGGSQHPSDGRWE</sequence>
<evidence type="ECO:0000259" key="4">
    <source>
        <dbReference type="PROSITE" id="PS50102"/>
    </source>
</evidence>
<comment type="caution">
    <text evidence="5">The sequence shown here is derived from an EMBL/GenBank/DDBJ whole genome shotgun (WGS) entry which is preliminary data.</text>
</comment>
<dbReference type="PANTHER" id="PTHR10352">
    <property type="entry name" value="EUKARYOTIC TRANSLATION INITIATION FACTOR 3 SUBUNIT G"/>
    <property type="match status" value="1"/>
</dbReference>
<feature type="non-terminal residue" evidence="5">
    <location>
        <position position="129"/>
    </location>
</feature>
<feature type="non-terminal residue" evidence="5">
    <location>
        <position position="1"/>
    </location>
</feature>
<dbReference type="InterPro" id="IPR035979">
    <property type="entry name" value="RBD_domain_sf"/>
</dbReference>
<keyword evidence="1" id="KW-0677">Repeat</keyword>
<evidence type="ECO:0000256" key="2">
    <source>
        <dbReference type="ARBA" id="ARBA00022884"/>
    </source>
</evidence>
<dbReference type="AlphaFoldDB" id="A0A2J8J6F7"/>
<keyword evidence="2 3" id="KW-0694">RNA-binding</keyword>
<organism evidence="5 6">
    <name type="scientific">Pan troglodytes</name>
    <name type="common">Chimpanzee</name>
    <dbReference type="NCBI Taxonomy" id="9598"/>
    <lineage>
        <taxon>Eukaryota</taxon>
        <taxon>Metazoa</taxon>
        <taxon>Chordata</taxon>
        <taxon>Craniata</taxon>
        <taxon>Vertebrata</taxon>
        <taxon>Euteleostomi</taxon>
        <taxon>Mammalia</taxon>
        <taxon>Eutheria</taxon>
        <taxon>Euarchontoglires</taxon>
        <taxon>Primates</taxon>
        <taxon>Haplorrhini</taxon>
        <taxon>Catarrhini</taxon>
        <taxon>Hominidae</taxon>
        <taxon>Pan</taxon>
    </lineage>
</organism>
<dbReference type="SUPFAM" id="SSF54928">
    <property type="entry name" value="RNA-binding domain, RBD"/>
    <property type="match status" value="1"/>
</dbReference>
<dbReference type="GO" id="GO:0003723">
    <property type="term" value="F:RNA binding"/>
    <property type="evidence" value="ECO:0007669"/>
    <property type="project" value="UniProtKB-UniRule"/>
</dbReference>
<reference evidence="5 6" key="1">
    <citation type="submission" date="2017-12" db="EMBL/GenBank/DDBJ databases">
        <title>High-resolution comparative analysis of great ape genomes.</title>
        <authorList>
            <person name="Pollen A."/>
            <person name="Hastie A."/>
            <person name="Hormozdiari F."/>
            <person name="Dougherty M."/>
            <person name="Liu R."/>
            <person name="Chaisson M."/>
            <person name="Hoppe E."/>
            <person name="Hill C."/>
            <person name="Pang A."/>
            <person name="Hillier L."/>
            <person name="Baker C."/>
            <person name="Armstrong J."/>
            <person name="Shendure J."/>
            <person name="Paten B."/>
            <person name="Wilson R."/>
            <person name="Chao H."/>
            <person name="Schneider V."/>
            <person name="Ventura M."/>
            <person name="Kronenberg Z."/>
            <person name="Murali S."/>
            <person name="Gordon D."/>
            <person name="Cantsilieris S."/>
            <person name="Munson K."/>
            <person name="Nelson B."/>
            <person name="Raja A."/>
            <person name="Underwood J."/>
            <person name="Diekhans M."/>
            <person name="Fiddes I."/>
            <person name="Haussler D."/>
            <person name="Eichler E."/>
        </authorList>
    </citation>
    <scope>NUCLEOTIDE SEQUENCE [LARGE SCALE GENOMIC DNA]</scope>
    <source>
        <strain evidence="5">Yerkes chimp pedigree #C0471</strain>
    </source>
</reference>
<accession>A0A2J8J6F7</accession>
<evidence type="ECO:0000313" key="6">
    <source>
        <dbReference type="Proteomes" id="UP000236370"/>
    </source>
</evidence>
<protein>
    <submittedName>
        <fullName evidence="5">ELAVL1 isoform 2</fullName>
    </submittedName>
</protein>
<dbReference type="InterPro" id="IPR000504">
    <property type="entry name" value="RRM_dom"/>
</dbReference>
<dbReference type="EMBL" id="NBAG03000512">
    <property type="protein sequence ID" value="PNI18354.1"/>
    <property type="molecule type" value="Genomic_DNA"/>
</dbReference>
<dbReference type="Proteomes" id="UP000236370">
    <property type="component" value="Unassembled WGS sequence"/>
</dbReference>
<evidence type="ECO:0000256" key="1">
    <source>
        <dbReference type="ARBA" id="ARBA00022737"/>
    </source>
</evidence>
<proteinExistence type="predicted"/>
<dbReference type="GO" id="GO:1990904">
    <property type="term" value="C:ribonucleoprotein complex"/>
    <property type="evidence" value="ECO:0007669"/>
    <property type="project" value="InterPro"/>
</dbReference>
<dbReference type="PRINTS" id="PR00961">
    <property type="entry name" value="HUDSXLRNA"/>
</dbReference>
<feature type="domain" description="RRM" evidence="4">
    <location>
        <begin position="24"/>
        <end position="73"/>
    </location>
</feature>
<dbReference type="Gene3D" id="3.30.70.330">
    <property type="match status" value="1"/>
</dbReference>
<name>A0A2J8J6F7_PANTR</name>
<dbReference type="InterPro" id="IPR002343">
    <property type="entry name" value="Hud_Sxl_RNA"/>
</dbReference>
<evidence type="ECO:0000256" key="3">
    <source>
        <dbReference type="PROSITE-ProRule" id="PRU00176"/>
    </source>
</evidence>
<dbReference type="InterPro" id="IPR012677">
    <property type="entry name" value="Nucleotide-bd_a/b_plait_sf"/>
</dbReference>
<dbReference type="PROSITE" id="PS50102">
    <property type="entry name" value="RRM"/>
    <property type="match status" value="1"/>
</dbReference>
<gene>
    <name evidence="5" type="ORF">CK820_G0050355</name>
</gene>